<accession>A0ABN4I1C6</accession>
<sequence length="89" mass="10142">MQRIVPNILWASFLAAIAAEGCFFAWFDPDELLNLVSQRDRLAAYTVGFFFLWLFCALSGGLAFLLNLPGQREYLVRPSDKSRSRRQAP</sequence>
<keyword evidence="1" id="KW-0812">Transmembrane</keyword>
<protein>
    <recommendedName>
        <fullName evidence="4">Inner membrane protein</fullName>
    </recommendedName>
</protein>
<evidence type="ECO:0008006" key="4">
    <source>
        <dbReference type="Google" id="ProtNLM"/>
    </source>
</evidence>
<keyword evidence="3" id="KW-1185">Reference proteome</keyword>
<evidence type="ECO:0000313" key="3">
    <source>
        <dbReference type="Proteomes" id="UP000063429"/>
    </source>
</evidence>
<feature type="transmembrane region" description="Helical" evidence="1">
    <location>
        <begin position="7"/>
        <end position="27"/>
    </location>
</feature>
<name>A0ABN4I1C6_9BURK</name>
<reference evidence="3" key="1">
    <citation type="journal article" date="2015" name="Genome Announc.">
        <title>Complete Genome Sequence of Herbaspirillum hiltneri N3 (DSM 17495), Isolated from Surface-Sterilized Wheat Roots.</title>
        <authorList>
            <person name="Guizelini D."/>
            <person name="Saizaki P.M."/>
            <person name="Coimbra N.A."/>
            <person name="Weiss V.A."/>
            <person name="Faoro H."/>
            <person name="Sfeir M.Z."/>
            <person name="Baura V.A."/>
            <person name="Monteiro R.A."/>
            <person name="Chubatsu L.S."/>
            <person name="Souza E.M."/>
            <person name="Cruz L.M."/>
            <person name="Pedrosa F.O."/>
            <person name="Raittz R.T."/>
            <person name="Marchaukoski J.N."/>
            <person name="Steffens M.B."/>
        </authorList>
    </citation>
    <scope>NUCLEOTIDE SEQUENCE [LARGE SCALE GENOMIC DNA]</scope>
    <source>
        <strain evidence="3">N3</strain>
    </source>
</reference>
<dbReference type="EMBL" id="CP011409">
    <property type="protein sequence ID" value="AKZ63426.1"/>
    <property type="molecule type" value="Genomic_DNA"/>
</dbReference>
<evidence type="ECO:0000313" key="2">
    <source>
        <dbReference type="EMBL" id="AKZ63426.1"/>
    </source>
</evidence>
<keyword evidence="1" id="KW-0472">Membrane</keyword>
<dbReference type="Proteomes" id="UP000063429">
    <property type="component" value="Chromosome"/>
</dbReference>
<gene>
    <name evidence="2" type="ORF">F506_12760</name>
</gene>
<proteinExistence type="predicted"/>
<dbReference type="RefSeq" id="WP_083457832.1">
    <property type="nucleotide sequence ID" value="NZ_CP011409.1"/>
</dbReference>
<feature type="transmembrane region" description="Helical" evidence="1">
    <location>
        <begin position="47"/>
        <end position="68"/>
    </location>
</feature>
<keyword evidence="1" id="KW-1133">Transmembrane helix</keyword>
<organism evidence="2 3">
    <name type="scientific">Herbaspirillum hiltneri N3</name>
    <dbReference type="NCBI Taxonomy" id="1262470"/>
    <lineage>
        <taxon>Bacteria</taxon>
        <taxon>Pseudomonadati</taxon>
        <taxon>Pseudomonadota</taxon>
        <taxon>Betaproteobacteria</taxon>
        <taxon>Burkholderiales</taxon>
        <taxon>Oxalobacteraceae</taxon>
        <taxon>Herbaspirillum</taxon>
    </lineage>
</organism>
<evidence type="ECO:0000256" key="1">
    <source>
        <dbReference type="SAM" id="Phobius"/>
    </source>
</evidence>